<evidence type="ECO:0000313" key="1">
    <source>
        <dbReference type="EMBL" id="KKM10324.1"/>
    </source>
</evidence>
<comment type="caution">
    <text evidence="1">The sequence shown here is derived from an EMBL/GenBank/DDBJ whole genome shotgun (WGS) entry which is preliminary data.</text>
</comment>
<accession>A0A0F9HC78</accession>
<gene>
    <name evidence="1" type="ORF">LCGC14_1721990</name>
</gene>
<dbReference type="AlphaFoldDB" id="A0A0F9HC78"/>
<feature type="non-terminal residue" evidence="1">
    <location>
        <position position="1"/>
    </location>
</feature>
<protein>
    <submittedName>
        <fullName evidence="1">Uncharacterized protein</fullName>
    </submittedName>
</protein>
<dbReference type="EMBL" id="LAZR01015511">
    <property type="protein sequence ID" value="KKM10324.1"/>
    <property type="molecule type" value="Genomic_DNA"/>
</dbReference>
<name>A0A0F9HC78_9ZZZZ</name>
<sequence>LYIASTSSEFLLGHSSTILKKDIEGLPWPENEEDLELSKVENIHFKIPFNEPK</sequence>
<reference evidence="1" key="1">
    <citation type="journal article" date="2015" name="Nature">
        <title>Complex archaea that bridge the gap between prokaryotes and eukaryotes.</title>
        <authorList>
            <person name="Spang A."/>
            <person name="Saw J.H."/>
            <person name="Jorgensen S.L."/>
            <person name="Zaremba-Niedzwiedzka K."/>
            <person name="Martijn J."/>
            <person name="Lind A.E."/>
            <person name="van Eijk R."/>
            <person name="Schleper C."/>
            <person name="Guy L."/>
            <person name="Ettema T.J."/>
        </authorList>
    </citation>
    <scope>NUCLEOTIDE SEQUENCE</scope>
</reference>
<organism evidence="1">
    <name type="scientific">marine sediment metagenome</name>
    <dbReference type="NCBI Taxonomy" id="412755"/>
    <lineage>
        <taxon>unclassified sequences</taxon>
        <taxon>metagenomes</taxon>
        <taxon>ecological metagenomes</taxon>
    </lineage>
</organism>
<proteinExistence type="predicted"/>